<sequence>MNVELQLEEGDSANPRSPLPEAMEKALKEILPAMIVEVRPELDVKESVEVSLLFVDPAAMADLNGRYRQIGEATDVLSFPQWEDEKGRFLPPDWPLLPLGDVVVCCDVVRREARARNVPFLSEVLLVIFHGVLHLLGLDHGTAEEEALMWEIQERYRDRALALVERGA</sequence>
<dbReference type="Proteomes" id="UP000671879">
    <property type="component" value="Chromosome"/>
</dbReference>
<keyword evidence="7" id="KW-0698">rRNA processing</keyword>
<keyword evidence="7" id="KW-0690">Ribosome biogenesis</keyword>
<keyword evidence="6 7" id="KW-0862">Zinc</keyword>
<gene>
    <name evidence="7 8" type="primary">ybeY</name>
    <name evidence="8" type="ORF">KAR29_07680</name>
</gene>
<accession>A0A9Q7A4L3</accession>
<protein>
    <recommendedName>
        <fullName evidence="7">Endoribonuclease YbeY</fullName>
        <ecNumber evidence="7">3.1.-.-</ecNumber>
    </recommendedName>
</protein>
<keyword evidence="5 7" id="KW-0378">Hydrolase</keyword>
<dbReference type="EMBL" id="CP072943">
    <property type="protein sequence ID" value="QTX31275.1"/>
    <property type="molecule type" value="Genomic_DNA"/>
</dbReference>
<keyword evidence="9" id="KW-1185">Reference proteome</keyword>
<dbReference type="NCBIfam" id="TIGR00043">
    <property type="entry name" value="rRNA maturation RNase YbeY"/>
    <property type="match status" value="1"/>
</dbReference>
<dbReference type="PANTHER" id="PTHR46986:SF1">
    <property type="entry name" value="ENDORIBONUCLEASE YBEY, CHLOROPLASTIC"/>
    <property type="match status" value="1"/>
</dbReference>
<comment type="similarity">
    <text evidence="1 7">Belongs to the endoribonuclease YbeY family.</text>
</comment>
<evidence type="ECO:0000256" key="7">
    <source>
        <dbReference type="HAMAP-Rule" id="MF_00009"/>
    </source>
</evidence>
<dbReference type="InterPro" id="IPR023091">
    <property type="entry name" value="MetalPrtase_cat_dom_sf_prd"/>
</dbReference>
<name>A0A9Q7A4L3_9BACT</name>
<reference evidence="9" key="1">
    <citation type="submission" date="2021-04" db="EMBL/GenBank/DDBJ databases">
        <title>A novel Synergistetes isolate from a pyrite-forming mixed culture.</title>
        <authorList>
            <person name="Bunk B."/>
            <person name="Sproer C."/>
            <person name="Spring S."/>
            <person name="Pester M."/>
        </authorList>
    </citation>
    <scope>NUCLEOTIDE SEQUENCE [LARGE SCALE GENOMIC DNA]</scope>
    <source>
        <strain evidence="9">J.5.4.2-T.3.5.2</strain>
    </source>
</reference>
<evidence type="ECO:0000256" key="3">
    <source>
        <dbReference type="ARBA" id="ARBA00022723"/>
    </source>
</evidence>
<feature type="binding site" evidence="7">
    <location>
        <position position="140"/>
    </location>
    <ligand>
        <name>Zn(2+)</name>
        <dbReference type="ChEBI" id="CHEBI:29105"/>
        <note>catalytic</note>
    </ligand>
</feature>
<dbReference type="GO" id="GO:0006364">
    <property type="term" value="P:rRNA processing"/>
    <property type="evidence" value="ECO:0007669"/>
    <property type="project" value="UniProtKB-UniRule"/>
</dbReference>
<proteinExistence type="inferred from homology"/>
<dbReference type="RefSeq" id="WP_274372423.1">
    <property type="nucleotide sequence ID" value="NZ_CP072943.1"/>
</dbReference>
<evidence type="ECO:0000256" key="4">
    <source>
        <dbReference type="ARBA" id="ARBA00022759"/>
    </source>
</evidence>
<dbReference type="Gene3D" id="3.40.390.30">
    <property type="entry name" value="Metalloproteases ('zincins'), catalytic domain"/>
    <property type="match status" value="1"/>
</dbReference>
<dbReference type="PANTHER" id="PTHR46986">
    <property type="entry name" value="ENDORIBONUCLEASE YBEY, CHLOROPLASTIC"/>
    <property type="match status" value="1"/>
</dbReference>
<keyword evidence="7" id="KW-0963">Cytoplasm</keyword>
<evidence type="ECO:0000313" key="8">
    <source>
        <dbReference type="EMBL" id="QTX31275.1"/>
    </source>
</evidence>
<dbReference type="GO" id="GO:0005737">
    <property type="term" value="C:cytoplasm"/>
    <property type="evidence" value="ECO:0007669"/>
    <property type="project" value="UniProtKB-SubCell"/>
</dbReference>
<keyword evidence="2 7" id="KW-0540">Nuclease</keyword>
<evidence type="ECO:0000256" key="2">
    <source>
        <dbReference type="ARBA" id="ARBA00022722"/>
    </source>
</evidence>
<dbReference type="Pfam" id="PF02130">
    <property type="entry name" value="YbeY"/>
    <property type="match status" value="1"/>
</dbReference>
<dbReference type="AlphaFoldDB" id="A0A9Q7A4L3"/>
<dbReference type="InterPro" id="IPR002036">
    <property type="entry name" value="YbeY"/>
</dbReference>
<dbReference type="GO" id="GO:0004222">
    <property type="term" value="F:metalloendopeptidase activity"/>
    <property type="evidence" value="ECO:0007669"/>
    <property type="project" value="InterPro"/>
</dbReference>
<evidence type="ECO:0000256" key="6">
    <source>
        <dbReference type="ARBA" id="ARBA00022833"/>
    </source>
</evidence>
<comment type="subcellular location">
    <subcellularLocation>
        <location evidence="7">Cytoplasm</location>
    </subcellularLocation>
</comment>
<feature type="binding site" evidence="7">
    <location>
        <position position="130"/>
    </location>
    <ligand>
        <name>Zn(2+)</name>
        <dbReference type="ChEBI" id="CHEBI:29105"/>
        <note>catalytic</note>
    </ligand>
</feature>
<keyword evidence="4 7" id="KW-0255">Endonuclease</keyword>
<dbReference type="EC" id="3.1.-.-" evidence="7"/>
<keyword evidence="3 7" id="KW-0479">Metal-binding</keyword>
<evidence type="ECO:0000256" key="1">
    <source>
        <dbReference type="ARBA" id="ARBA00010875"/>
    </source>
</evidence>
<dbReference type="GO" id="GO:0004521">
    <property type="term" value="F:RNA endonuclease activity"/>
    <property type="evidence" value="ECO:0007669"/>
    <property type="project" value="UniProtKB-UniRule"/>
</dbReference>
<organism evidence="8 9">
    <name type="scientific">Aminithiophilus ramosus</name>
    <dbReference type="NCBI Taxonomy" id="3029084"/>
    <lineage>
        <taxon>Bacteria</taxon>
        <taxon>Thermotogati</taxon>
        <taxon>Synergistota</taxon>
        <taxon>Synergistia</taxon>
        <taxon>Synergistales</taxon>
        <taxon>Aminithiophilaceae</taxon>
        <taxon>Aminithiophilus</taxon>
    </lineage>
</organism>
<dbReference type="HAMAP" id="MF_00009">
    <property type="entry name" value="Endoribonucl_YbeY"/>
    <property type="match status" value="1"/>
</dbReference>
<dbReference type="KEGG" id="aram:KAR29_07680"/>
<comment type="function">
    <text evidence="7">Single strand-specific metallo-endoribonuclease involved in late-stage 70S ribosome quality control and in maturation of the 3' terminus of the 16S rRNA.</text>
</comment>
<evidence type="ECO:0000256" key="5">
    <source>
        <dbReference type="ARBA" id="ARBA00022801"/>
    </source>
</evidence>
<dbReference type="GO" id="GO:0008270">
    <property type="term" value="F:zinc ion binding"/>
    <property type="evidence" value="ECO:0007669"/>
    <property type="project" value="UniProtKB-UniRule"/>
</dbReference>
<feature type="binding site" evidence="7">
    <location>
        <position position="134"/>
    </location>
    <ligand>
        <name>Zn(2+)</name>
        <dbReference type="ChEBI" id="CHEBI:29105"/>
        <note>catalytic</note>
    </ligand>
</feature>
<comment type="cofactor">
    <cofactor evidence="7">
        <name>Zn(2+)</name>
        <dbReference type="ChEBI" id="CHEBI:29105"/>
    </cofactor>
    <text evidence="7">Binds 1 zinc ion.</text>
</comment>
<dbReference type="SUPFAM" id="SSF55486">
    <property type="entry name" value="Metalloproteases ('zincins'), catalytic domain"/>
    <property type="match status" value="1"/>
</dbReference>
<evidence type="ECO:0000313" key="9">
    <source>
        <dbReference type="Proteomes" id="UP000671879"/>
    </source>
</evidence>